<evidence type="ECO:0000256" key="7">
    <source>
        <dbReference type="SAM" id="Phobius"/>
    </source>
</evidence>
<evidence type="ECO:0000256" key="2">
    <source>
        <dbReference type="ARBA" id="ARBA00022475"/>
    </source>
</evidence>
<keyword evidence="3 7" id="KW-0812">Transmembrane</keyword>
<feature type="domain" description="Signal transduction histidine kinase 5TM receptor LytS transmembrane region" evidence="8">
    <location>
        <begin position="133"/>
        <end position="292"/>
    </location>
</feature>
<reference evidence="9 10" key="1">
    <citation type="submission" date="2017-03" db="EMBL/GenBank/DDBJ databases">
        <title>Genome sequence of Methanobrevibacter thaueri.</title>
        <authorList>
            <person name="Poehlein A."/>
            <person name="Seedorf H."/>
            <person name="Daniel R."/>
        </authorList>
    </citation>
    <scope>NUCLEOTIDE SEQUENCE [LARGE SCALE GENOMIC DNA]</scope>
    <source>
        <strain evidence="9 10">DSM 11995</strain>
    </source>
</reference>
<feature type="transmembrane region" description="Helical" evidence="7">
    <location>
        <begin position="147"/>
        <end position="166"/>
    </location>
</feature>
<dbReference type="AlphaFoldDB" id="A0A315XL62"/>
<sequence length="357" mass="40146">MYEKIKNNAADNKKILILFIILFIFNIAFYFNLFAYMVIIKEFDIAILHDLITIISAIIILGFISTRLPKLKEITDGSVYEIAYLIIMGLLSITISYFNKSTNGESLWAPFLEMFRMLSVVLILTYLATKSKSFRSIVKGEFTRKTILWQILICSVLGILASYFTMNVNGAPANARGLVVMIASLLGGPYLGIPVAIISGVWRYFLGGPTALACGVSTVLAGVIGSLVFIWNRGKFLRAYKVAILMFLFSGFDMFIVTVLTPKPDGILVANAVYAPMTFAAVLGMLLFTMFLGEKKEEAEINDELKQTIDDNTMKISDNTDIIDLNTDRIIEISQELKEYKEKVDRLEQEMKEMRNE</sequence>
<keyword evidence="9" id="KW-0808">Transferase</keyword>
<feature type="transmembrane region" description="Helical" evidence="7">
    <location>
        <begin position="78"/>
        <end position="98"/>
    </location>
</feature>
<dbReference type="EC" id="2.7.13.3" evidence="9"/>
<protein>
    <submittedName>
        <fullName evidence="9">Sensor histidine kinase YpdA</fullName>
        <ecNumber evidence="9">2.7.13.3</ecNumber>
    </submittedName>
</protein>
<feature type="transmembrane region" description="Helical" evidence="7">
    <location>
        <begin position="178"/>
        <end position="204"/>
    </location>
</feature>
<feature type="transmembrane region" description="Helical" evidence="7">
    <location>
        <begin position="107"/>
        <end position="127"/>
    </location>
</feature>
<evidence type="ECO:0000256" key="1">
    <source>
        <dbReference type="ARBA" id="ARBA00004651"/>
    </source>
</evidence>
<dbReference type="Proteomes" id="UP000251717">
    <property type="component" value="Unassembled WGS sequence"/>
</dbReference>
<dbReference type="GO" id="GO:0000155">
    <property type="term" value="F:phosphorelay sensor kinase activity"/>
    <property type="evidence" value="ECO:0007669"/>
    <property type="project" value="InterPro"/>
</dbReference>
<evidence type="ECO:0000313" key="10">
    <source>
        <dbReference type="Proteomes" id="UP000251717"/>
    </source>
</evidence>
<evidence type="ECO:0000256" key="5">
    <source>
        <dbReference type="ARBA" id="ARBA00023136"/>
    </source>
</evidence>
<dbReference type="InterPro" id="IPR011620">
    <property type="entry name" value="Sig_transdc_His_kinase_LytS_TM"/>
</dbReference>
<evidence type="ECO:0000256" key="3">
    <source>
        <dbReference type="ARBA" id="ARBA00022692"/>
    </source>
</evidence>
<dbReference type="Pfam" id="PF07694">
    <property type="entry name" value="5TM-5TMR_LYT"/>
    <property type="match status" value="1"/>
</dbReference>
<comment type="subcellular location">
    <subcellularLocation>
        <location evidence="1">Cell membrane</location>
        <topology evidence="1">Multi-pass membrane protein</topology>
    </subcellularLocation>
</comment>
<dbReference type="EMBL" id="MZGS01000027">
    <property type="protein sequence ID" value="PWB85491.1"/>
    <property type="molecule type" value="Genomic_DNA"/>
</dbReference>
<keyword evidence="9" id="KW-0418">Kinase</keyword>
<feature type="transmembrane region" description="Helical" evidence="7">
    <location>
        <begin position="242"/>
        <end position="261"/>
    </location>
</feature>
<dbReference type="GO" id="GO:0005886">
    <property type="term" value="C:plasma membrane"/>
    <property type="evidence" value="ECO:0007669"/>
    <property type="project" value="UniProtKB-SubCell"/>
</dbReference>
<gene>
    <name evidence="9" type="primary">ypdA</name>
    <name evidence="9" type="ORF">MBBTH_17550</name>
</gene>
<name>A0A315XL62_9EURY</name>
<dbReference type="RefSeq" id="WP_243409786.1">
    <property type="nucleotide sequence ID" value="NZ_MZGS01000027.1"/>
</dbReference>
<dbReference type="GO" id="GO:0071555">
    <property type="term" value="P:cell wall organization"/>
    <property type="evidence" value="ECO:0007669"/>
    <property type="project" value="InterPro"/>
</dbReference>
<keyword evidence="5 7" id="KW-0472">Membrane</keyword>
<keyword evidence="4 7" id="KW-1133">Transmembrane helix</keyword>
<feature type="coiled-coil region" evidence="6">
    <location>
        <begin position="323"/>
        <end position="357"/>
    </location>
</feature>
<feature type="transmembrane region" description="Helical" evidence="7">
    <location>
        <begin position="210"/>
        <end position="230"/>
    </location>
</feature>
<evidence type="ECO:0000313" key="9">
    <source>
        <dbReference type="EMBL" id="PWB85491.1"/>
    </source>
</evidence>
<evidence type="ECO:0000259" key="8">
    <source>
        <dbReference type="Pfam" id="PF07694"/>
    </source>
</evidence>
<accession>A0A315XL62</accession>
<evidence type="ECO:0000256" key="4">
    <source>
        <dbReference type="ARBA" id="ARBA00022989"/>
    </source>
</evidence>
<feature type="transmembrane region" description="Helical" evidence="7">
    <location>
        <begin position="273"/>
        <end position="292"/>
    </location>
</feature>
<comment type="caution">
    <text evidence="9">The sequence shown here is derived from an EMBL/GenBank/DDBJ whole genome shotgun (WGS) entry which is preliminary data.</text>
</comment>
<keyword evidence="6" id="KW-0175">Coiled coil</keyword>
<proteinExistence type="predicted"/>
<organism evidence="9 10">
    <name type="scientific">Methanobrevibacter thaueri</name>
    <dbReference type="NCBI Taxonomy" id="190975"/>
    <lineage>
        <taxon>Archaea</taxon>
        <taxon>Methanobacteriati</taxon>
        <taxon>Methanobacteriota</taxon>
        <taxon>Methanomada group</taxon>
        <taxon>Methanobacteria</taxon>
        <taxon>Methanobacteriales</taxon>
        <taxon>Methanobacteriaceae</taxon>
        <taxon>Methanobrevibacter</taxon>
    </lineage>
</organism>
<keyword evidence="10" id="KW-1185">Reference proteome</keyword>
<feature type="transmembrane region" description="Helical" evidence="7">
    <location>
        <begin position="15"/>
        <end position="39"/>
    </location>
</feature>
<keyword evidence="2" id="KW-1003">Cell membrane</keyword>
<evidence type="ECO:0000256" key="6">
    <source>
        <dbReference type="SAM" id="Coils"/>
    </source>
</evidence>
<feature type="transmembrane region" description="Helical" evidence="7">
    <location>
        <begin position="46"/>
        <end position="66"/>
    </location>
</feature>